<gene>
    <name evidence="1" type="ORF">FAZ97_21325</name>
</gene>
<keyword evidence="2" id="KW-1185">Reference proteome</keyword>
<dbReference type="EMBL" id="CP046910">
    <property type="protein sequence ID" value="QGZ57452.1"/>
    <property type="molecule type" value="Genomic_DNA"/>
</dbReference>
<dbReference type="RefSeq" id="WP_158760396.1">
    <property type="nucleotide sequence ID" value="NZ_CP046910.1"/>
</dbReference>
<proteinExistence type="predicted"/>
<dbReference type="AlphaFoldDB" id="A0A7Z2G9B3"/>
<evidence type="ECO:0000313" key="1">
    <source>
        <dbReference type="EMBL" id="QGZ57452.1"/>
    </source>
</evidence>
<accession>A0A7Z2G9B3</accession>
<dbReference type="OrthoDB" id="9104104at2"/>
<sequence length="128" mass="14411">MNDLKAFNQFHDWYLDTVHVSKESETLTLGLYLQERRALVSFIGINRCALQDFGLQNIVYRIEPLNPGSPQYETAQQILAKAQRWTDSHPSNIARLFSTCGAEVIVEFNSIEITMESADSGEISKAGT</sequence>
<name>A0A7Z2G9B3_9BURK</name>
<dbReference type="KEGG" id="pacp:FAZ97_21325"/>
<evidence type="ECO:0000313" key="2">
    <source>
        <dbReference type="Proteomes" id="UP000434209"/>
    </source>
</evidence>
<dbReference type="Proteomes" id="UP000434209">
    <property type="component" value="Chromosome 2"/>
</dbReference>
<evidence type="ECO:0008006" key="3">
    <source>
        <dbReference type="Google" id="ProtNLM"/>
    </source>
</evidence>
<organism evidence="1 2">
    <name type="scientific">Paraburkholderia acidiphila</name>
    <dbReference type="NCBI Taxonomy" id="2571747"/>
    <lineage>
        <taxon>Bacteria</taxon>
        <taxon>Pseudomonadati</taxon>
        <taxon>Pseudomonadota</taxon>
        <taxon>Betaproteobacteria</taxon>
        <taxon>Burkholderiales</taxon>
        <taxon>Burkholderiaceae</taxon>
        <taxon>Paraburkholderia</taxon>
    </lineage>
</organism>
<protein>
    <recommendedName>
        <fullName evidence="3">Immunity protein 50 of polymorphic toxin system</fullName>
    </recommendedName>
</protein>
<reference evidence="1 2" key="1">
    <citation type="submission" date="2019-12" db="EMBL/GenBank/DDBJ databases">
        <title>Paraburkholderia acidiphila 7Q-K02 sp. nov and Paraburkholderia acidisoli DHF22 sp. nov., two strains isolated from forest soil.</title>
        <authorList>
            <person name="Gao Z."/>
            <person name="Qiu L."/>
        </authorList>
    </citation>
    <scope>NUCLEOTIDE SEQUENCE [LARGE SCALE GENOMIC DNA]</scope>
    <source>
        <strain evidence="1 2">7Q-K02</strain>
    </source>
</reference>